<dbReference type="GO" id="GO:0002009">
    <property type="term" value="P:morphogenesis of an epithelium"/>
    <property type="evidence" value="ECO:0007669"/>
    <property type="project" value="UniProtKB-ARBA"/>
</dbReference>
<evidence type="ECO:0000313" key="20">
    <source>
        <dbReference type="Proteomes" id="UP001461498"/>
    </source>
</evidence>
<dbReference type="PRINTS" id="PR00109">
    <property type="entry name" value="TYRKINASE"/>
</dbReference>
<reference evidence="19 20" key="1">
    <citation type="submission" date="2022-12" db="EMBL/GenBank/DDBJ databases">
        <title>Chromosome-level genome assembly of true bugs.</title>
        <authorList>
            <person name="Ma L."/>
            <person name="Li H."/>
        </authorList>
    </citation>
    <scope>NUCLEOTIDE SEQUENCE [LARGE SCALE GENOMIC DNA]</scope>
    <source>
        <strain evidence="19">Lab_2022b</strain>
    </source>
</reference>
<feature type="binding site" evidence="16">
    <location>
        <position position="152"/>
    </location>
    <ligand>
        <name>ATP</name>
        <dbReference type="ChEBI" id="CHEBI:30616"/>
    </ligand>
</feature>
<dbReference type="Pfam" id="PF22931">
    <property type="entry name" value="SAM_TNK"/>
    <property type="match status" value="1"/>
</dbReference>
<dbReference type="InterPro" id="IPR017441">
    <property type="entry name" value="Protein_kinase_ATP_BS"/>
</dbReference>
<dbReference type="InterPro" id="IPR015116">
    <property type="entry name" value="Cdc42-bd-like"/>
</dbReference>
<comment type="caution">
    <text evidence="19">The sequence shown here is derived from an EMBL/GenBank/DDBJ whole genome shotgun (WGS) entry which is preliminary data.</text>
</comment>
<gene>
    <name evidence="19" type="ORF">O3M35_012626</name>
</gene>
<evidence type="ECO:0000256" key="8">
    <source>
        <dbReference type="ARBA" id="ARBA00022741"/>
    </source>
</evidence>
<accession>A0AAW1CWV7</accession>
<dbReference type="GO" id="GO:0004713">
    <property type="term" value="F:protein tyrosine kinase activity"/>
    <property type="evidence" value="ECO:0007669"/>
    <property type="project" value="UniProtKB-KW"/>
</dbReference>
<dbReference type="Pfam" id="PF09027">
    <property type="entry name" value="GTPase_binding"/>
    <property type="match status" value="1"/>
</dbReference>
<dbReference type="InterPro" id="IPR001245">
    <property type="entry name" value="Ser-Thr/Tyr_kinase_cat_dom"/>
</dbReference>
<dbReference type="GO" id="GO:0005524">
    <property type="term" value="F:ATP binding"/>
    <property type="evidence" value="ECO:0007669"/>
    <property type="project" value="UniProtKB-UniRule"/>
</dbReference>
<keyword evidence="5" id="KW-0723">Serine/threonine-protein kinase</keyword>
<dbReference type="Proteomes" id="UP001461498">
    <property type="component" value="Unassembled WGS sequence"/>
</dbReference>
<proteinExistence type="inferred from homology"/>
<evidence type="ECO:0000256" key="17">
    <source>
        <dbReference type="SAM" id="MobiDB-lite"/>
    </source>
</evidence>
<feature type="domain" description="Protein kinase" evidence="18">
    <location>
        <begin position="120"/>
        <end position="379"/>
    </location>
</feature>
<keyword evidence="9" id="KW-0418">Kinase</keyword>
<sequence>MKKMSDDGGLEWLYEILQDTQLEQFLSRIRDDLQITRLSHFDYVLPEDLERIGMGRPGARRLLEAAKKRRGSQWRKKLNKLIPTGASSSTSGSKSSSKEVRKTIDIEPAGLTCLIQEKDIALGYKLGDGSFGVVKQGEWTTPTGRTKSVAVKVLKQDALQQPGLFEDFIREVQAMHRLDHPQLIRLYGIVLSKPLMMITELAPLGSLLDYLRKQLCQISVAVLWDYATQVSRGMAYLESKRYLHRDLACRNVLLASVDKVKIGDFGLVRVVPEESDCYVMSEHSKVPFPWCAPESLRRRQFSHKSDAWMWAVSVWEMFTFGEEPWIGLNGTQILVKIDRDGERLPRPDACPPKLYNLMLQCWDKDPAKRPSFAEIHALMNSETPSIVKSGSDGPSHGAVAPGEICDAMPGDSLVIIEAHSELYWCKVQNLRTYRIGYYPRHCVVGGKIGSGDISLPLDNSFIHTGHGSVGGGESWGSPSAIDPVYLNNPMVPPDLLGYPVQKRNKNKVTEVVGKRLQPQKQFSYRRLEAERGGGSESSSGGSAGGTSRERRATRAAPARPPQPSVVNNSAPLIDLGDAPPPVIHHSRLQSQQSLIDAPIDVPQGGMSLLDMPNDPAEVGNGYPRMDEMVRRDSPDPFDTSRVFTGPSSQPTNIDFMDELRSRISLQPNGQDLNQSSMVRNRWENQDNSSGIDWSQPVSYGNLDATLPVVRNNISDMIDGRLGNDSNGKYNDLENLFDASQSLPDLPSNEPVEQLSPSYGNLLAGCNAQETELAQNTASSLNTSSSYMNTNDVELSEKLNKIWLESKGLTQDRKIKLHNQVVAESKRKARNLYDPAEANYHKVVYTGAPQHTLYGNDKMYELMSLVEGSTQEECHHALERNSWDLPSALRYIKLGRLLRLGVASRQECEAELEKCQWDVVVAASRLLDVSRT</sequence>
<keyword evidence="11" id="KW-0460">Magnesium</keyword>
<dbReference type="Pfam" id="PF07714">
    <property type="entry name" value="PK_Tyr_Ser-Thr"/>
    <property type="match status" value="1"/>
</dbReference>
<keyword evidence="7" id="KW-0479">Metal-binding</keyword>
<dbReference type="GO" id="GO:0004674">
    <property type="term" value="F:protein serine/threonine kinase activity"/>
    <property type="evidence" value="ECO:0007669"/>
    <property type="project" value="UniProtKB-KW"/>
</dbReference>
<evidence type="ECO:0000256" key="6">
    <source>
        <dbReference type="ARBA" id="ARBA00022679"/>
    </source>
</evidence>
<dbReference type="FunFam" id="3.30.200.20:FF:000107">
    <property type="entry name" value="Putative activated CDC42 kinase 1"/>
    <property type="match status" value="1"/>
</dbReference>
<keyword evidence="13" id="KW-0968">Cytoplasmic vesicle</keyword>
<name>A0AAW1CWV7_9HEMI</name>
<evidence type="ECO:0000256" key="2">
    <source>
        <dbReference type="ARBA" id="ARBA00004132"/>
    </source>
</evidence>
<keyword evidence="8 16" id="KW-0547">Nucleotide-binding</keyword>
<evidence type="ECO:0000256" key="12">
    <source>
        <dbReference type="ARBA" id="ARBA00023137"/>
    </source>
</evidence>
<keyword evidence="4" id="KW-0963">Cytoplasm</keyword>
<dbReference type="InterPro" id="IPR020635">
    <property type="entry name" value="Tyr_kinase_cat_dom"/>
</dbReference>
<comment type="catalytic activity">
    <reaction evidence="14">
        <text>L-threonyl-[protein] + ATP = O-phospho-L-threonyl-[protein] + ADP + H(+)</text>
        <dbReference type="Rhea" id="RHEA:46608"/>
        <dbReference type="Rhea" id="RHEA-COMP:11060"/>
        <dbReference type="Rhea" id="RHEA-COMP:11605"/>
        <dbReference type="ChEBI" id="CHEBI:15378"/>
        <dbReference type="ChEBI" id="CHEBI:30013"/>
        <dbReference type="ChEBI" id="CHEBI:30616"/>
        <dbReference type="ChEBI" id="CHEBI:61977"/>
        <dbReference type="ChEBI" id="CHEBI:456216"/>
        <dbReference type="EC" id="2.7.11.1"/>
    </reaction>
</comment>
<dbReference type="SUPFAM" id="SSF56112">
    <property type="entry name" value="Protein kinase-like (PK-like)"/>
    <property type="match status" value="1"/>
</dbReference>
<feature type="region of interest" description="Disordered" evidence="17">
    <location>
        <begin position="509"/>
        <end position="567"/>
    </location>
</feature>
<dbReference type="GO" id="GO:0046872">
    <property type="term" value="F:metal ion binding"/>
    <property type="evidence" value="ECO:0007669"/>
    <property type="project" value="UniProtKB-KW"/>
</dbReference>
<evidence type="ECO:0000313" key="19">
    <source>
        <dbReference type="EMBL" id="KAK9502015.1"/>
    </source>
</evidence>
<keyword evidence="12" id="KW-0829">Tyrosine-protein kinase</keyword>
<dbReference type="InterPro" id="IPR050198">
    <property type="entry name" value="Non-receptor_tyrosine_kinases"/>
</dbReference>
<dbReference type="GO" id="GO:0030136">
    <property type="term" value="C:clathrin-coated vesicle"/>
    <property type="evidence" value="ECO:0007669"/>
    <property type="project" value="UniProtKB-SubCell"/>
</dbReference>
<evidence type="ECO:0000256" key="4">
    <source>
        <dbReference type="ARBA" id="ARBA00022490"/>
    </source>
</evidence>
<dbReference type="InterPro" id="IPR049587">
    <property type="entry name" value="TNK-like_SAM"/>
</dbReference>
<keyword evidence="3" id="KW-0728">SH3 domain</keyword>
<evidence type="ECO:0000256" key="15">
    <source>
        <dbReference type="ARBA" id="ARBA00060742"/>
    </source>
</evidence>
<dbReference type="SMART" id="SM00219">
    <property type="entry name" value="TyrKc"/>
    <property type="match status" value="1"/>
</dbReference>
<dbReference type="PROSITE" id="PS00107">
    <property type="entry name" value="PROTEIN_KINASE_ATP"/>
    <property type="match status" value="1"/>
</dbReference>
<evidence type="ECO:0000256" key="1">
    <source>
        <dbReference type="ARBA" id="ARBA00001946"/>
    </source>
</evidence>
<evidence type="ECO:0000256" key="11">
    <source>
        <dbReference type="ARBA" id="ARBA00022842"/>
    </source>
</evidence>
<comment type="similarity">
    <text evidence="15">Belongs to the protein kinase superfamily. Tyr protein kinase family.</text>
</comment>
<dbReference type="InterPro" id="IPR055175">
    <property type="entry name" value="ACK/TNK-like_SAM"/>
</dbReference>
<evidence type="ECO:0000256" key="3">
    <source>
        <dbReference type="ARBA" id="ARBA00022443"/>
    </source>
</evidence>
<dbReference type="CDD" id="cd05040">
    <property type="entry name" value="PTKc_Ack_like"/>
    <property type="match status" value="1"/>
</dbReference>
<dbReference type="AlphaFoldDB" id="A0AAW1CWV7"/>
<keyword evidence="20" id="KW-1185">Reference proteome</keyword>
<keyword evidence="6" id="KW-0808">Transferase</keyword>
<dbReference type="PROSITE" id="PS00109">
    <property type="entry name" value="PROTEIN_KINASE_TYR"/>
    <property type="match status" value="1"/>
</dbReference>
<evidence type="ECO:0000256" key="7">
    <source>
        <dbReference type="ARBA" id="ARBA00022723"/>
    </source>
</evidence>
<dbReference type="Gene3D" id="1.10.510.10">
    <property type="entry name" value="Transferase(Phosphotransferase) domain 1"/>
    <property type="match status" value="1"/>
</dbReference>
<dbReference type="PANTHER" id="PTHR24418">
    <property type="entry name" value="TYROSINE-PROTEIN KINASE"/>
    <property type="match status" value="1"/>
</dbReference>
<dbReference type="Gene3D" id="3.30.200.20">
    <property type="entry name" value="Phosphorylase Kinase, domain 1"/>
    <property type="match status" value="1"/>
</dbReference>
<organism evidence="19 20">
    <name type="scientific">Rhynocoris fuscipes</name>
    <dbReference type="NCBI Taxonomy" id="488301"/>
    <lineage>
        <taxon>Eukaryota</taxon>
        <taxon>Metazoa</taxon>
        <taxon>Ecdysozoa</taxon>
        <taxon>Arthropoda</taxon>
        <taxon>Hexapoda</taxon>
        <taxon>Insecta</taxon>
        <taxon>Pterygota</taxon>
        <taxon>Neoptera</taxon>
        <taxon>Paraneoptera</taxon>
        <taxon>Hemiptera</taxon>
        <taxon>Heteroptera</taxon>
        <taxon>Panheteroptera</taxon>
        <taxon>Cimicomorpha</taxon>
        <taxon>Reduviidae</taxon>
        <taxon>Harpactorinae</taxon>
        <taxon>Harpactorini</taxon>
        <taxon>Rhynocoris</taxon>
    </lineage>
</organism>
<protein>
    <recommendedName>
        <fullName evidence="18">Protein kinase domain-containing protein</fullName>
    </recommendedName>
</protein>
<dbReference type="InterPro" id="IPR008266">
    <property type="entry name" value="Tyr_kinase_AS"/>
</dbReference>
<evidence type="ECO:0000256" key="16">
    <source>
        <dbReference type="PROSITE-ProRule" id="PRU10141"/>
    </source>
</evidence>
<dbReference type="InterPro" id="IPR000719">
    <property type="entry name" value="Prot_kinase_dom"/>
</dbReference>
<evidence type="ECO:0000256" key="10">
    <source>
        <dbReference type="ARBA" id="ARBA00022840"/>
    </source>
</evidence>
<dbReference type="EMBL" id="JAPXFL010000009">
    <property type="protein sequence ID" value="KAK9502015.1"/>
    <property type="molecule type" value="Genomic_DNA"/>
</dbReference>
<evidence type="ECO:0000256" key="13">
    <source>
        <dbReference type="ARBA" id="ARBA00023329"/>
    </source>
</evidence>
<keyword evidence="10 16" id="KW-0067">ATP-binding</keyword>
<dbReference type="PROSITE" id="PS50011">
    <property type="entry name" value="PROTEIN_KINASE_DOM"/>
    <property type="match status" value="1"/>
</dbReference>
<evidence type="ECO:0000256" key="9">
    <source>
        <dbReference type="ARBA" id="ARBA00022777"/>
    </source>
</evidence>
<dbReference type="InterPro" id="IPR037085">
    <property type="entry name" value="Cdc42-bd-like_dom_sf"/>
</dbReference>
<evidence type="ECO:0000256" key="5">
    <source>
        <dbReference type="ARBA" id="ARBA00022527"/>
    </source>
</evidence>
<comment type="cofactor">
    <cofactor evidence="1">
        <name>Mg(2+)</name>
        <dbReference type="ChEBI" id="CHEBI:18420"/>
    </cofactor>
</comment>
<evidence type="ECO:0000259" key="18">
    <source>
        <dbReference type="PROSITE" id="PS50011"/>
    </source>
</evidence>
<dbReference type="CDD" id="cd09539">
    <property type="entry name" value="SAM_TNK-like"/>
    <property type="match status" value="1"/>
</dbReference>
<dbReference type="InterPro" id="IPR011009">
    <property type="entry name" value="Kinase-like_dom_sf"/>
</dbReference>
<evidence type="ECO:0000256" key="14">
    <source>
        <dbReference type="ARBA" id="ARBA00047899"/>
    </source>
</evidence>
<comment type="subcellular location">
    <subcellularLocation>
        <location evidence="2">Cytoplasmic vesicle</location>
        <location evidence="2">Clathrin-coated vesicle</location>
    </subcellularLocation>
</comment>
<dbReference type="FunFam" id="1.10.510.10:FF:000080">
    <property type="entry name" value="Putative activated CDC42 kinase 1"/>
    <property type="match status" value="1"/>
</dbReference>
<dbReference type="Gene3D" id="4.10.680.10">
    <property type="entry name" value="Cdc42-like binding domain"/>
    <property type="match status" value="1"/>
</dbReference>